<dbReference type="GO" id="GO:0000215">
    <property type="term" value="F:tRNA 2'-phosphotransferase activity"/>
    <property type="evidence" value="ECO:0007669"/>
    <property type="project" value="UniProtKB-EC"/>
</dbReference>
<evidence type="ECO:0000313" key="9">
    <source>
        <dbReference type="Proteomes" id="UP001165065"/>
    </source>
</evidence>
<dbReference type="InterPro" id="IPR002745">
    <property type="entry name" value="Ptrans_KptA/Tpt1"/>
</dbReference>
<evidence type="ECO:0000256" key="6">
    <source>
        <dbReference type="ARBA" id="ARBA00047949"/>
    </source>
</evidence>
<dbReference type="PANTHER" id="PTHR12684">
    <property type="entry name" value="PUTATIVE PHOSPHOTRANSFERASE"/>
    <property type="match status" value="1"/>
</dbReference>
<evidence type="ECO:0000256" key="2">
    <source>
        <dbReference type="ARBA" id="ARBA00009836"/>
    </source>
</evidence>
<reference evidence="9" key="1">
    <citation type="journal article" date="2023" name="Commun. Biol.">
        <title>Genome analysis of Parmales, the sister group of diatoms, reveals the evolutionary specialization of diatoms from phago-mixotrophs to photoautotrophs.</title>
        <authorList>
            <person name="Ban H."/>
            <person name="Sato S."/>
            <person name="Yoshikawa S."/>
            <person name="Yamada K."/>
            <person name="Nakamura Y."/>
            <person name="Ichinomiya M."/>
            <person name="Sato N."/>
            <person name="Blanc-Mathieu R."/>
            <person name="Endo H."/>
            <person name="Kuwata A."/>
            <person name="Ogata H."/>
        </authorList>
    </citation>
    <scope>NUCLEOTIDE SEQUENCE [LARGE SCALE GENOMIC DNA]</scope>
</reference>
<comment type="caution">
    <text evidence="8">The sequence shown here is derived from an EMBL/GenBank/DDBJ whole genome shotgun (WGS) entry which is preliminary data.</text>
</comment>
<dbReference type="SUPFAM" id="SSF56399">
    <property type="entry name" value="ADP-ribosylation"/>
    <property type="match status" value="1"/>
</dbReference>
<evidence type="ECO:0000256" key="4">
    <source>
        <dbReference type="ARBA" id="ARBA00022679"/>
    </source>
</evidence>
<feature type="compositionally biased region" description="Basic and acidic residues" evidence="7">
    <location>
        <begin position="26"/>
        <end position="37"/>
    </location>
</feature>
<protein>
    <recommendedName>
        <fullName evidence="3">2'-phosphotransferase</fullName>
        <ecNumber evidence="3">2.7.1.160</ecNumber>
    </recommendedName>
</protein>
<dbReference type="Gene3D" id="1.10.10.970">
    <property type="entry name" value="RNA 2'-phosphotransferase, Tpt1/KptA family, N-terminal domain"/>
    <property type="match status" value="1"/>
</dbReference>
<keyword evidence="4" id="KW-0808">Transferase</keyword>
<dbReference type="GO" id="GO:0006388">
    <property type="term" value="P:tRNA splicing, via endonucleolytic cleavage and ligation"/>
    <property type="evidence" value="ECO:0007669"/>
    <property type="project" value="TreeGrafter"/>
</dbReference>
<sequence>MSGFKGNNRNKGRGGRGGKGSRGHAKKAEQSHDEKLSRKLSSLLRHRAHKNGLTDCLRTDGYVPLDRVLALPGFAQYNVDDIAAVVASNDKQRFSMLEEEGEAGGDVTLYIRANQGHTISGVLAEDLLTPILFTSDDGGSLVAIHGTYFKSWPAILQSGGLSRMGRNQVHLAADLPGESGVISGMRSSCEVIVYVDVRKAVLEGGLDFFTSANGVILTPGDDEGMLSIAYFTKVINRTTNETLYPPPVPT</sequence>
<evidence type="ECO:0000256" key="5">
    <source>
        <dbReference type="ARBA" id="ARBA00023027"/>
    </source>
</evidence>
<dbReference type="Proteomes" id="UP001165065">
    <property type="component" value="Unassembled WGS sequence"/>
</dbReference>
<comment type="function">
    <text evidence="1">Catalyzes the last step of tRNA splicing, the transfer of the splice junction 2'-phosphate from ligated tRNA to NAD to produce ADP-ribose 1''-2'' cyclic phosphate.</text>
</comment>
<dbReference type="Pfam" id="PF01885">
    <property type="entry name" value="PTS_2-RNA"/>
    <property type="match status" value="1"/>
</dbReference>
<dbReference type="EMBL" id="BRYA01000028">
    <property type="protein sequence ID" value="GMI33242.1"/>
    <property type="molecule type" value="Genomic_DNA"/>
</dbReference>
<evidence type="ECO:0000313" key="8">
    <source>
        <dbReference type="EMBL" id="GMI33242.1"/>
    </source>
</evidence>
<dbReference type="InterPro" id="IPR042081">
    <property type="entry name" value="RNA_2'-PTrans_C"/>
</dbReference>
<dbReference type="PANTHER" id="PTHR12684:SF2">
    <property type="entry name" value="TRNA 2'-PHOSPHOTRANSFERASE 1"/>
    <property type="match status" value="1"/>
</dbReference>
<dbReference type="OrthoDB" id="419694at2759"/>
<dbReference type="AlphaFoldDB" id="A0A9W7G538"/>
<keyword evidence="9" id="KW-1185">Reference proteome</keyword>
<comment type="catalytic activity">
    <reaction evidence="6">
        <text>2'-phospho-[ligated tRNA] + NAD(+) = mature tRNA + ADP-alpha-D-ribose 1'',2''-cyclic phosphate + nicotinamide</text>
        <dbReference type="Rhea" id="RHEA:23324"/>
        <dbReference type="Rhea" id="RHEA-COMP:11106"/>
        <dbReference type="Rhea" id="RHEA-COMP:11107"/>
        <dbReference type="ChEBI" id="CHEBI:17154"/>
        <dbReference type="ChEBI" id="CHEBI:57540"/>
        <dbReference type="ChEBI" id="CHEBI:76596"/>
        <dbReference type="ChEBI" id="CHEBI:82883"/>
        <dbReference type="ChEBI" id="CHEBI:85027"/>
        <dbReference type="EC" id="2.7.1.160"/>
    </reaction>
</comment>
<keyword evidence="5" id="KW-0520">NAD</keyword>
<feature type="region of interest" description="Disordered" evidence="7">
    <location>
        <begin position="1"/>
        <end position="37"/>
    </location>
</feature>
<dbReference type="Gene3D" id="3.20.170.30">
    <property type="match status" value="1"/>
</dbReference>
<gene>
    <name evidence="8" type="ORF">TrCOL_g2066</name>
</gene>
<proteinExistence type="inferred from homology"/>
<name>A0A9W7G538_9STRA</name>
<accession>A0A9W7G538</accession>
<evidence type="ECO:0000256" key="3">
    <source>
        <dbReference type="ARBA" id="ARBA00012007"/>
    </source>
</evidence>
<dbReference type="EC" id="2.7.1.160" evidence="3"/>
<feature type="compositionally biased region" description="Basic residues" evidence="7">
    <location>
        <begin position="8"/>
        <end position="25"/>
    </location>
</feature>
<organism evidence="8 9">
    <name type="scientific">Triparma columacea</name>
    <dbReference type="NCBI Taxonomy" id="722753"/>
    <lineage>
        <taxon>Eukaryota</taxon>
        <taxon>Sar</taxon>
        <taxon>Stramenopiles</taxon>
        <taxon>Ochrophyta</taxon>
        <taxon>Bolidophyceae</taxon>
        <taxon>Parmales</taxon>
        <taxon>Triparmaceae</taxon>
        <taxon>Triparma</taxon>
    </lineage>
</organism>
<evidence type="ECO:0000256" key="1">
    <source>
        <dbReference type="ARBA" id="ARBA00003343"/>
    </source>
</evidence>
<comment type="similarity">
    <text evidence="2">Belongs to the KptA/TPT1 family.</text>
</comment>
<dbReference type="InterPro" id="IPR042080">
    <property type="entry name" value="RNA_2'-PTrans_N"/>
</dbReference>
<evidence type="ECO:0000256" key="7">
    <source>
        <dbReference type="SAM" id="MobiDB-lite"/>
    </source>
</evidence>